<dbReference type="EMBL" id="BQNB010019931">
    <property type="protein sequence ID" value="GJT90540.1"/>
    <property type="molecule type" value="Genomic_DNA"/>
</dbReference>
<gene>
    <name evidence="2" type="ORF">Tco_1079385</name>
</gene>
<evidence type="ECO:0000256" key="1">
    <source>
        <dbReference type="SAM" id="MobiDB-lite"/>
    </source>
</evidence>
<feature type="compositionally biased region" description="Polar residues" evidence="1">
    <location>
        <begin position="92"/>
        <end position="108"/>
    </location>
</feature>
<comment type="caution">
    <text evidence="2">The sequence shown here is derived from an EMBL/GenBank/DDBJ whole genome shotgun (WGS) entry which is preliminary data.</text>
</comment>
<sequence>MRSFGPNLLLPNTRRKEDAIKKLLTTVVALSDHVSSSHEYKQSLSVPFNYALQTGWGQGLAEARSEEELREIMMRMNWFDAYSFREVGARSPKTSSCPSSKGCSQGWF</sequence>
<reference evidence="2" key="2">
    <citation type="submission" date="2022-01" db="EMBL/GenBank/DDBJ databases">
        <authorList>
            <person name="Yamashiro T."/>
            <person name="Shiraishi A."/>
            <person name="Satake H."/>
            <person name="Nakayama K."/>
        </authorList>
    </citation>
    <scope>NUCLEOTIDE SEQUENCE</scope>
</reference>
<evidence type="ECO:0000313" key="2">
    <source>
        <dbReference type="EMBL" id="GJT90540.1"/>
    </source>
</evidence>
<dbReference type="Proteomes" id="UP001151760">
    <property type="component" value="Unassembled WGS sequence"/>
</dbReference>
<feature type="region of interest" description="Disordered" evidence="1">
    <location>
        <begin position="89"/>
        <end position="108"/>
    </location>
</feature>
<accession>A0ABQ5HT87</accession>
<organism evidence="2 3">
    <name type="scientific">Tanacetum coccineum</name>
    <dbReference type="NCBI Taxonomy" id="301880"/>
    <lineage>
        <taxon>Eukaryota</taxon>
        <taxon>Viridiplantae</taxon>
        <taxon>Streptophyta</taxon>
        <taxon>Embryophyta</taxon>
        <taxon>Tracheophyta</taxon>
        <taxon>Spermatophyta</taxon>
        <taxon>Magnoliopsida</taxon>
        <taxon>eudicotyledons</taxon>
        <taxon>Gunneridae</taxon>
        <taxon>Pentapetalae</taxon>
        <taxon>asterids</taxon>
        <taxon>campanulids</taxon>
        <taxon>Asterales</taxon>
        <taxon>Asteraceae</taxon>
        <taxon>Asteroideae</taxon>
        <taxon>Anthemideae</taxon>
        <taxon>Anthemidinae</taxon>
        <taxon>Tanacetum</taxon>
    </lineage>
</organism>
<reference evidence="2" key="1">
    <citation type="journal article" date="2022" name="Int. J. Mol. Sci.">
        <title>Draft Genome of Tanacetum Coccineum: Genomic Comparison of Closely Related Tanacetum-Family Plants.</title>
        <authorList>
            <person name="Yamashiro T."/>
            <person name="Shiraishi A."/>
            <person name="Nakayama K."/>
            <person name="Satake H."/>
        </authorList>
    </citation>
    <scope>NUCLEOTIDE SEQUENCE</scope>
</reference>
<protein>
    <submittedName>
        <fullName evidence="2">Uncharacterized protein</fullName>
    </submittedName>
</protein>
<keyword evidence="3" id="KW-1185">Reference proteome</keyword>
<name>A0ABQ5HT87_9ASTR</name>
<proteinExistence type="predicted"/>
<evidence type="ECO:0000313" key="3">
    <source>
        <dbReference type="Proteomes" id="UP001151760"/>
    </source>
</evidence>